<dbReference type="GO" id="GO:0005886">
    <property type="term" value="C:plasma membrane"/>
    <property type="evidence" value="ECO:0007669"/>
    <property type="project" value="UniProtKB-SubCell"/>
</dbReference>
<keyword evidence="3" id="KW-1003">Cell membrane</keyword>
<keyword evidence="6" id="KW-0472">Membrane</keyword>
<keyword evidence="4" id="KW-0812">Transmembrane</keyword>
<evidence type="ECO:0000256" key="6">
    <source>
        <dbReference type="ARBA" id="ARBA00023136"/>
    </source>
</evidence>
<dbReference type="SUPFAM" id="SSF52540">
    <property type="entry name" value="P-loop containing nucleoside triphosphate hydrolases"/>
    <property type="match status" value="1"/>
</dbReference>
<dbReference type="Proteomes" id="UP000218785">
    <property type="component" value="Chromosome"/>
</dbReference>
<dbReference type="InterPro" id="IPR027417">
    <property type="entry name" value="P-loop_NTPase"/>
</dbReference>
<dbReference type="Gene3D" id="3.40.50.300">
    <property type="entry name" value="P-loop containing nucleotide triphosphate hydrolases"/>
    <property type="match status" value="2"/>
</dbReference>
<comment type="similarity">
    <text evidence="2">Belongs to the VirD4/TraG family.</text>
</comment>
<comment type="subcellular location">
    <subcellularLocation>
        <location evidence="1">Cell membrane</location>
        <topology evidence="1">Multi-pass membrane protein</topology>
    </subcellularLocation>
</comment>
<evidence type="ECO:0000256" key="4">
    <source>
        <dbReference type="ARBA" id="ARBA00022692"/>
    </source>
</evidence>
<dbReference type="RefSeq" id="WP_096578226.1">
    <property type="nucleotide sequence ID" value="NZ_CAWNJS010000001.1"/>
</dbReference>
<evidence type="ECO:0000256" key="3">
    <source>
        <dbReference type="ARBA" id="ARBA00022475"/>
    </source>
</evidence>
<evidence type="ECO:0000256" key="2">
    <source>
        <dbReference type="ARBA" id="ARBA00008806"/>
    </source>
</evidence>
<dbReference type="Pfam" id="PF02534">
    <property type="entry name" value="T4SS-DNA_transf"/>
    <property type="match status" value="1"/>
</dbReference>
<evidence type="ECO:0000256" key="1">
    <source>
        <dbReference type="ARBA" id="ARBA00004651"/>
    </source>
</evidence>
<dbReference type="PANTHER" id="PTHR37937">
    <property type="entry name" value="CONJUGATIVE TRANSFER: DNA TRANSPORT"/>
    <property type="match status" value="1"/>
</dbReference>
<organism evidence="7 8">
    <name type="scientific">Tolypothrix tenuis PCC 7101</name>
    <dbReference type="NCBI Taxonomy" id="231146"/>
    <lineage>
        <taxon>Bacteria</taxon>
        <taxon>Bacillati</taxon>
        <taxon>Cyanobacteriota</taxon>
        <taxon>Cyanophyceae</taxon>
        <taxon>Nostocales</taxon>
        <taxon>Tolypothrichaceae</taxon>
        <taxon>Tolypothrix</taxon>
    </lineage>
</organism>
<evidence type="ECO:0000313" key="7">
    <source>
        <dbReference type="EMBL" id="BAY99814.1"/>
    </source>
</evidence>
<sequence length="523" mass="58504">MERFIFAIFAFIFKIYFQILGRIFGWIVKLTGWTFYQAFKAVGTSVNSKNVLILGPGDLLKPSVKYQELFDYSQTASKQEVCNFFTGNLKNGDFWLGRYVSFRNSKASISADIWLPNEFLHQHVLIVGATGSGKTELLLKSAQNLMLKGNLVCVDAAGFLGDRLAGLAHSAGSRLVCWDLSAARNRTVWNFLEELEKFGKEREIRAIAEAIYGNYNDTDHNAAFWKRDIMWLTAILGVVVEARRQKLIQLNPSDLADLVTDRTGIQTLFSHLPNAASQWGSDLFSYMSLPDDRFGLDISFLQNKLSPFKDPNVKAICDGSSNIFLLPALNGTVRHTLVVGQSLADGKFGSCLAAVMISYVMNVMYRRMNNPKHNWTPTYVICDEAPRLKNLDYEELTAIGRNAKASVFLMCQSIDQFPEKTMAALNNCRTQIFLQGVSHKTADWLSKQLGEYQRQVMSMSFQGVFGSSPINQKNVSYERISVLGIREVSSRPLSILPSGLSAIVRINTAASPTTKPFLTDYSS</sequence>
<dbReference type="AlphaFoldDB" id="A0A1Z4N284"/>
<gene>
    <name evidence="7" type="ORF">NIES37_37970</name>
</gene>
<evidence type="ECO:0000256" key="5">
    <source>
        <dbReference type="ARBA" id="ARBA00022989"/>
    </source>
</evidence>
<evidence type="ECO:0008006" key="9">
    <source>
        <dbReference type="Google" id="ProtNLM"/>
    </source>
</evidence>
<dbReference type="EMBL" id="AP018248">
    <property type="protein sequence ID" value="BAY99814.1"/>
    <property type="molecule type" value="Genomic_DNA"/>
</dbReference>
<protein>
    <recommendedName>
        <fullName evidence="9">Type IV secretion system coupling protein TraD DNA-binding domain-containing protein</fullName>
    </recommendedName>
</protein>
<keyword evidence="5" id="KW-1133">Transmembrane helix</keyword>
<reference evidence="7 8" key="1">
    <citation type="submission" date="2017-06" db="EMBL/GenBank/DDBJ databases">
        <title>Genome sequencing of cyanobaciteial culture collection at National Institute for Environmental Studies (NIES).</title>
        <authorList>
            <person name="Hirose Y."/>
            <person name="Shimura Y."/>
            <person name="Fujisawa T."/>
            <person name="Nakamura Y."/>
            <person name="Kawachi M."/>
        </authorList>
    </citation>
    <scope>NUCLEOTIDE SEQUENCE [LARGE SCALE GENOMIC DNA]</scope>
    <source>
        <strain evidence="7 8">NIES-37</strain>
    </source>
</reference>
<dbReference type="CDD" id="cd01127">
    <property type="entry name" value="TrwB_TraG_TraD_VirD4"/>
    <property type="match status" value="1"/>
</dbReference>
<accession>A0A1Z4N284</accession>
<dbReference type="InterPro" id="IPR003688">
    <property type="entry name" value="TraG/VirD4"/>
</dbReference>
<keyword evidence="8" id="KW-1185">Reference proteome</keyword>
<proteinExistence type="inferred from homology"/>
<dbReference type="InterPro" id="IPR051539">
    <property type="entry name" value="T4SS-coupling_protein"/>
</dbReference>
<name>A0A1Z4N284_9CYAN</name>
<evidence type="ECO:0000313" key="8">
    <source>
        <dbReference type="Proteomes" id="UP000218785"/>
    </source>
</evidence>
<dbReference type="KEGG" id="ttq:NIES37_37970"/>
<dbReference type="PANTHER" id="PTHR37937:SF1">
    <property type="entry name" value="CONJUGATIVE TRANSFER: DNA TRANSPORT"/>
    <property type="match status" value="1"/>
</dbReference>